<keyword evidence="4" id="KW-0472">Membrane</keyword>
<dbReference type="Gene3D" id="3.40.50.1820">
    <property type="entry name" value="alpha/beta hydrolase"/>
    <property type="match status" value="1"/>
</dbReference>
<dbReference type="SUPFAM" id="SSF53474">
    <property type="entry name" value="alpha/beta-Hydrolases"/>
    <property type="match status" value="1"/>
</dbReference>
<organism evidence="7 8">
    <name type="scientific">Seiridium unicorne</name>
    <dbReference type="NCBI Taxonomy" id="138068"/>
    <lineage>
        <taxon>Eukaryota</taxon>
        <taxon>Fungi</taxon>
        <taxon>Dikarya</taxon>
        <taxon>Ascomycota</taxon>
        <taxon>Pezizomycotina</taxon>
        <taxon>Sordariomycetes</taxon>
        <taxon>Xylariomycetidae</taxon>
        <taxon>Amphisphaeriales</taxon>
        <taxon>Sporocadaceae</taxon>
        <taxon>Seiridium</taxon>
    </lineage>
</organism>
<evidence type="ECO:0000256" key="2">
    <source>
        <dbReference type="ARBA" id="ARBA00022801"/>
    </source>
</evidence>
<feature type="transmembrane region" description="Helical" evidence="4">
    <location>
        <begin position="760"/>
        <end position="782"/>
    </location>
</feature>
<dbReference type="InterPro" id="IPR019826">
    <property type="entry name" value="Carboxylesterase_B_AS"/>
</dbReference>
<keyword evidence="8" id="KW-1185">Reference proteome</keyword>
<accession>A0ABR2V6B5</accession>
<dbReference type="InterPro" id="IPR002018">
    <property type="entry name" value="CarbesteraseB"/>
</dbReference>
<reference evidence="7 8" key="1">
    <citation type="journal article" date="2024" name="J. Plant Pathol.">
        <title>Sequence and assembly of the genome of Seiridium unicorne, isolate CBS 538.82, causal agent of cypress canker disease.</title>
        <authorList>
            <person name="Scali E."/>
            <person name="Rocca G.D."/>
            <person name="Danti R."/>
            <person name="Garbelotto M."/>
            <person name="Barberini S."/>
            <person name="Baroncelli R."/>
            <person name="Emiliani G."/>
        </authorList>
    </citation>
    <scope>NUCLEOTIDE SEQUENCE [LARGE SCALE GENOMIC DNA]</scope>
    <source>
        <strain evidence="7 8">BM-138-508</strain>
    </source>
</reference>
<feature type="compositionally biased region" description="Low complexity" evidence="3">
    <location>
        <begin position="618"/>
        <end position="631"/>
    </location>
</feature>
<sequence length="789" mass="85034">MLAVSFLLIASVGIAASASQPTVQVKNGSYAGFYQETYNQDYFLGIPFAQPPVGELRFNNPASLNSSWDEPRNATAYSPECYGYGGDTWILGNIISEDCLTLNVIRPSGINETADLPVGVWIHGGGSTMGGSADPRYNMSFIVDQSVKLGKPFIGVSMNYRLQAFGFIWGTVIQNSGVSNLGIKDQRLALHWIQENIAAFGGDPSKVTVWGESAGASSIGWQLLAYGGRDDGLFRAAILESGSPVATLVTNASSWDPYYDNITAALNCSSTADSLACLRQVPIDVLSPVLNSSVTSTATWAVVTDGDFVQDSGYNQLEAGQFVKVPVLQGRNHDEGTMWGVKGLNTAEDFLTYYGTQGYDDESLPILAAVYPDIPEIGIPPTLKGRPASGSEYGQQWKRTSALVGDIRQHAPRRYMSQSWAKNNITSYSYHFNIFPAGVAPEIGVTHFAEVAWVFYNINGEGYHNAIANDPFEGVPESYIQAADVMSKMWISFIVDGTPNNSGLTEIEWPPYTLDDPRNLVFDANVSDLLYVEPDTYRAEGIAFLSGRLTHSHLPPRVVFINRYTMSQQDAASDAVIGQSPAGNCDNPGGESVGATSAAVNREGVEATSAADHREGVNTAAGAADAATGAANPGGAGDHASGNNDVPPMPGNRGRRFGAQFPPGSGHFHRHAPHFDHFFGGPRPFPHPGMVPPDGVLQLMCMDVLEDLCTESSKNRLFNTAIHESVEKLKKGDEISKGEIKILKAEIKRINKLLLKSECIGIALLVMFFLLSMVFTVAIMVLRKTKATN</sequence>
<name>A0ABR2V6B5_9PEZI</name>
<feature type="signal peptide" evidence="5">
    <location>
        <begin position="1"/>
        <end position="17"/>
    </location>
</feature>
<evidence type="ECO:0000256" key="1">
    <source>
        <dbReference type="ARBA" id="ARBA00005964"/>
    </source>
</evidence>
<dbReference type="Proteomes" id="UP001408356">
    <property type="component" value="Unassembled WGS sequence"/>
</dbReference>
<feature type="domain" description="Carboxylesterase type B" evidence="6">
    <location>
        <begin position="20"/>
        <end position="524"/>
    </location>
</feature>
<dbReference type="InterPro" id="IPR019819">
    <property type="entry name" value="Carboxylesterase_B_CS"/>
</dbReference>
<dbReference type="EMBL" id="JARVKF010000124">
    <property type="protein sequence ID" value="KAK9422173.1"/>
    <property type="molecule type" value="Genomic_DNA"/>
</dbReference>
<feature type="region of interest" description="Disordered" evidence="3">
    <location>
        <begin position="606"/>
        <end position="661"/>
    </location>
</feature>
<comment type="similarity">
    <text evidence="1">Belongs to the type-B carboxylesterase/lipase family.</text>
</comment>
<dbReference type="Pfam" id="PF00135">
    <property type="entry name" value="COesterase"/>
    <property type="match status" value="1"/>
</dbReference>
<keyword evidence="2 7" id="KW-0378">Hydrolase</keyword>
<dbReference type="PANTHER" id="PTHR11559">
    <property type="entry name" value="CARBOXYLESTERASE"/>
    <property type="match status" value="1"/>
</dbReference>
<gene>
    <name evidence="7" type="ORF">SUNI508_04852</name>
</gene>
<evidence type="ECO:0000313" key="8">
    <source>
        <dbReference type="Proteomes" id="UP001408356"/>
    </source>
</evidence>
<evidence type="ECO:0000256" key="3">
    <source>
        <dbReference type="SAM" id="MobiDB-lite"/>
    </source>
</evidence>
<keyword evidence="4" id="KW-1133">Transmembrane helix</keyword>
<keyword evidence="5" id="KW-0732">Signal</keyword>
<evidence type="ECO:0000259" key="6">
    <source>
        <dbReference type="Pfam" id="PF00135"/>
    </source>
</evidence>
<feature type="chain" id="PRO_5045124888" evidence="5">
    <location>
        <begin position="18"/>
        <end position="789"/>
    </location>
</feature>
<protein>
    <submittedName>
        <fullName evidence="7">Carboxylic ester hydrolase</fullName>
    </submittedName>
</protein>
<proteinExistence type="inferred from homology"/>
<comment type="caution">
    <text evidence="7">The sequence shown here is derived from an EMBL/GenBank/DDBJ whole genome shotgun (WGS) entry which is preliminary data.</text>
</comment>
<dbReference type="InterPro" id="IPR050309">
    <property type="entry name" value="Type-B_Carboxylest/Lipase"/>
</dbReference>
<evidence type="ECO:0000256" key="4">
    <source>
        <dbReference type="SAM" id="Phobius"/>
    </source>
</evidence>
<dbReference type="PROSITE" id="PS00941">
    <property type="entry name" value="CARBOXYLESTERASE_B_2"/>
    <property type="match status" value="1"/>
</dbReference>
<evidence type="ECO:0000256" key="5">
    <source>
        <dbReference type="SAM" id="SignalP"/>
    </source>
</evidence>
<evidence type="ECO:0000313" key="7">
    <source>
        <dbReference type="EMBL" id="KAK9422173.1"/>
    </source>
</evidence>
<dbReference type="GO" id="GO:0016787">
    <property type="term" value="F:hydrolase activity"/>
    <property type="evidence" value="ECO:0007669"/>
    <property type="project" value="UniProtKB-KW"/>
</dbReference>
<dbReference type="PROSITE" id="PS00122">
    <property type="entry name" value="CARBOXYLESTERASE_B_1"/>
    <property type="match status" value="1"/>
</dbReference>
<dbReference type="InterPro" id="IPR029058">
    <property type="entry name" value="AB_hydrolase_fold"/>
</dbReference>
<keyword evidence="4" id="KW-0812">Transmembrane</keyword>